<comment type="subcellular location">
    <subcellularLocation>
        <location evidence="1">Cytoplasm</location>
    </subcellularLocation>
</comment>
<comment type="caution">
    <text evidence="13">The sequence shown here is derived from an EMBL/GenBank/DDBJ whole genome shotgun (WGS) entry which is preliminary data.</text>
</comment>
<evidence type="ECO:0000256" key="3">
    <source>
        <dbReference type="ARBA" id="ARBA00012841"/>
    </source>
</evidence>
<feature type="compositionally biased region" description="Low complexity" evidence="11">
    <location>
        <begin position="13"/>
        <end position="36"/>
    </location>
</feature>
<dbReference type="CDD" id="cd04320">
    <property type="entry name" value="AspRS_cyto_N"/>
    <property type="match status" value="1"/>
</dbReference>
<evidence type="ECO:0000256" key="2">
    <source>
        <dbReference type="ARBA" id="ARBA00005312"/>
    </source>
</evidence>
<evidence type="ECO:0000256" key="10">
    <source>
        <dbReference type="ARBA" id="ARBA00047904"/>
    </source>
</evidence>
<feature type="compositionally biased region" description="Basic and acidic residues" evidence="11">
    <location>
        <begin position="40"/>
        <end position="57"/>
    </location>
</feature>
<dbReference type="Proteomes" id="UP001629113">
    <property type="component" value="Unassembled WGS sequence"/>
</dbReference>
<dbReference type="InterPro" id="IPR004523">
    <property type="entry name" value="Asp-tRNA_synthase_2"/>
</dbReference>
<comment type="catalytic activity">
    <reaction evidence="10">
        <text>tRNA(Asp) + L-aspartate + ATP = L-aspartyl-tRNA(Asp) + AMP + diphosphate</text>
        <dbReference type="Rhea" id="RHEA:19649"/>
        <dbReference type="Rhea" id="RHEA-COMP:9660"/>
        <dbReference type="Rhea" id="RHEA-COMP:9678"/>
        <dbReference type="ChEBI" id="CHEBI:29991"/>
        <dbReference type="ChEBI" id="CHEBI:30616"/>
        <dbReference type="ChEBI" id="CHEBI:33019"/>
        <dbReference type="ChEBI" id="CHEBI:78442"/>
        <dbReference type="ChEBI" id="CHEBI:78516"/>
        <dbReference type="ChEBI" id="CHEBI:456215"/>
        <dbReference type="EC" id="6.1.1.12"/>
    </reaction>
</comment>
<evidence type="ECO:0000256" key="5">
    <source>
        <dbReference type="ARBA" id="ARBA00022598"/>
    </source>
</evidence>
<sequence>MTEHGSTSVPQDPAVAPAATVPAAAPAGEDGAATSKKGAKKAEAKAKKEAEKARKAAEQAAKQAAAGGGASAEDLAKDNYGQIKHTTKVDAATVHLRDISEQHIGTTIRVRAWIQNARMQGAKMAFVELREEGNWTVQGVVSASPEGTPVSRQMVKWIGALKLESFVLVEAAVQKPLEPVKSTKVSNFELHLTKVYLVATAPEMLGLSLAPASRAVGRLDEEEVKEEGVEGLSITEGTPLASLATHLNNPAMHKRAPVSQAIADIRIAVEDLFCQYLKERRFKRFHPPSLIAAASEGGANVFSLPYFGQNAYLAQSPQFYKQFEIAGGRKRVFCVGPVFRAENSNTPRHMTEFTGLDLEMEIDEHYHEVLHMLEGVLLYIFNGLKKDFSEEIELVRSIYPSEEFLLPEPGKEVRLTFAEGQKLLREEGPEEFRNVSDDEDMSTPQEKALGAVIRKKFNTDFYVLDKFPTEARPFYALPDPENPKVTNAYDFFMRGQEILSGGQRVHLPHELEATIRSKGLDPNQPGIKEYVDVFRSVGVPPHGGGGIGLDRVVAWYLNLPSVHLVCDYPRTPKRLAP</sequence>
<evidence type="ECO:0000313" key="14">
    <source>
        <dbReference type="Proteomes" id="UP001629113"/>
    </source>
</evidence>
<evidence type="ECO:0000256" key="9">
    <source>
        <dbReference type="ARBA" id="ARBA00023146"/>
    </source>
</evidence>
<feature type="region of interest" description="Disordered" evidence="11">
    <location>
        <begin position="1"/>
        <end position="72"/>
    </location>
</feature>
<dbReference type="NCBIfam" id="TIGR00458">
    <property type="entry name" value="aspS_nondisc"/>
    <property type="match status" value="1"/>
</dbReference>
<dbReference type="InterPro" id="IPR002312">
    <property type="entry name" value="Asp/Asn-tRNA-synth_IIb"/>
</dbReference>
<dbReference type="PANTHER" id="PTHR43450">
    <property type="entry name" value="ASPARTYL-TRNA SYNTHETASE"/>
    <property type="match status" value="1"/>
</dbReference>
<comment type="similarity">
    <text evidence="2">Belongs to the class-II aminoacyl-tRNA synthetase family. Type 2 subfamily.</text>
</comment>
<evidence type="ECO:0000256" key="4">
    <source>
        <dbReference type="ARBA" id="ARBA00022490"/>
    </source>
</evidence>
<dbReference type="Pfam" id="PF00152">
    <property type="entry name" value="tRNA-synt_2"/>
    <property type="match status" value="1"/>
</dbReference>
<proteinExistence type="inferred from homology"/>
<evidence type="ECO:0000256" key="8">
    <source>
        <dbReference type="ARBA" id="ARBA00022917"/>
    </source>
</evidence>
<organism evidence="13 14">
    <name type="scientific">Phlyctema vagabunda</name>
    <dbReference type="NCBI Taxonomy" id="108571"/>
    <lineage>
        <taxon>Eukaryota</taxon>
        <taxon>Fungi</taxon>
        <taxon>Dikarya</taxon>
        <taxon>Ascomycota</taxon>
        <taxon>Pezizomycotina</taxon>
        <taxon>Leotiomycetes</taxon>
        <taxon>Helotiales</taxon>
        <taxon>Dermateaceae</taxon>
        <taxon>Phlyctema</taxon>
    </lineage>
</organism>
<dbReference type="InterPro" id="IPR006195">
    <property type="entry name" value="aa-tRNA-synth_II"/>
</dbReference>
<dbReference type="InterPro" id="IPR004364">
    <property type="entry name" value="Aa-tRNA-synt_II"/>
</dbReference>
<keyword evidence="6" id="KW-0547">Nucleotide-binding</keyword>
<keyword evidence="9" id="KW-0030">Aminoacyl-tRNA synthetase</keyword>
<dbReference type="InterPro" id="IPR045864">
    <property type="entry name" value="aa-tRNA-synth_II/BPL/LPL"/>
</dbReference>
<keyword evidence="8" id="KW-0648">Protein biosynthesis</keyword>
<dbReference type="EC" id="6.1.1.12" evidence="3"/>
<evidence type="ECO:0000313" key="13">
    <source>
        <dbReference type="EMBL" id="KAL3420386.1"/>
    </source>
</evidence>
<dbReference type="InterPro" id="IPR012340">
    <property type="entry name" value="NA-bd_OB-fold"/>
</dbReference>
<dbReference type="Gene3D" id="2.40.50.140">
    <property type="entry name" value="Nucleic acid-binding proteins"/>
    <property type="match status" value="1"/>
</dbReference>
<keyword evidence="5" id="KW-0436">Ligase</keyword>
<dbReference type="PRINTS" id="PR01042">
    <property type="entry name" value="TRNASYNTHASP"/>
</dbReference>
<dbReference type="PANTHER" id="PTHR43450:SF1">
    <property type="entry name" value="ASPARTATE--TRNA LIGASE, CYTOPLASMIC"/>
    <property type="match status" value="1"/>
</dbReference>
<evidence type="ECO:0000259" key="12">
    <source>
        <dbReference type="PROSITE" id="PS50862"/>
    </source>
</evidence>
<gene>
    <name evidence="13" type="ORF">PVAG01_08885</name>
</gene>
<evidence type="ECO:0000256" key="7">
    <source>
        <dbReference type="ARBA" id="ARBA00022840"/>
    </source>
</evidence>
<evidence type="ECO:0000256" key="1">
    <source>
        <dbReference type="ARBA" id="ARBA00004496"/>
    </source>
</evidence>
<protein>
    <recommendedName>
        <fullName evidence="3">aspartate--tRNA ligase</fullName>
        <ecNumber evidence="3">6.1.1.12</ecNumber>
    </recommendedName>
</protein>
<dbReference type="Gene3D" id="3.30.930.10">
    <property type="entry name" value="Bira Bifunctional Protein, Domain 2"/>
    <property type="match status" value="1"/>
</dbReference>
<keyword evidence="14" id="KW-1185">Reference proteome</keyword>
<reference evidence="13 14" key="1">
    <citation type="submission" date="2024-06" db="EMBL/GenBank/DDBJ databases">
        <title>Complete genome of Phlyctema vagabunda strain 19-DSS-EL-015.</title>
        <authorList>
            <person name="Fiorenzani C."/>
        </authorList>
    </citation>
    <scope>NUCLEOTIDE SEQUENCE [LARGE SCALE GENOMIC DNA]</scope>
    <source>
        <strain evidence="13 14">19-DSS-EL-015</strain>
    </source>
</reference>
<keyword evidence="7" id="KW-0067">ATP-binding</keyword>
<evidence type="ECO:0000256" key="6">
    <source>
        <dbReference type="ARBA" id="ARBA00022741"/>
    </source>
</evidence>
<dbReference type="SUPFAM" id="SSF55681">
    <property type="entry name" value="Class II aaRS and biotin synthetases"/>
    <property type="match status" value="1"/>
</dbReference>
<feature type="compositionally biased region" description="Polar residues" evidence="11">
    <location>
        <begin position="1"/>
        <end position="10"/>
    </location>
</feature>
<dbReference type="SUPFAM" id="SSF50249">
    <property type="entry name" value="Nucleic acid-binding proteins"/>
    <property type="match status" value="1"/>
</dbReference>
<name>A0ABR4PAP6_9HELO</name>
<keyword evidence="4" id="KW-0963">Cytoplasm</keyword>
<accession>A0ABR4PAP6</accession>
<dbReference type="PROSITE" id="PS50862">
    <property type="entry name" value="AA_TRNA_LIGASE_II"/>
    <property type="match status" value="1"/>
</dbReference>
<feature type="domain" description="Aminoacyl-transfer RNA synthetases class-II family profile" evidence="12">
    <location>
        <begin position="265"/>
        <end position="577"/>
    </location>
</feature>
<dbReference type="EMBL" id="JBFCZG010000007">
    <property type="protein sequence ID" value="KAL3420386.1"/>
    <property type="molecule type" value="Genomic_DNA"/>
</dbReference>
<evidence type="ECO:0000256" key="11">
    <source>
        <dbReference type="SAM" id="MobiDB-lite"/>
    </source>
</evidence>
<dbReference type="HAMAP" id="MF_02075">
    <property type="entry name" value="Asp_tRNA_synth_type2"/>
    <property type="match status" value="1"/>
</dbReference>